<feature type="compositionally biased region" description="Basic and acidic residues" evidence="1">
    <location>
        <begin position="2469"/>
        <end position="2486"/>
    </location>
</feature>
<dbReference type="GeneID" id="94425894"/>
<feature type="compositionally biased region" description="Basic and acidic residues" evidence="1">
    <location>
        <begin position="1877"/>
        <end position="1911"/>
    </location>
</feature>
<feature type="compositionally biased region" description="Basic and acidic residues" evidence="1">
    <location>
        <begin position="1802"/>
        <end position="1819"/>
    </location>
</feature>
<feature type="compositionally biased region" description="Basic and acidic residues" evidence="1">
    <location>
        <begin position="1623"/>
        <end position="1643"/>
    </location>
</feature>
<evidence type="ECO:0000313" key="2">
    <source>
        <dbReference type="EMBL" id="PHJ23681.1"/>
    </source>
</evidence>
<feature type="compositionally biased region" description="Basic and acidic residues" evidence="1">
    <location>
        <begin position="1961"/>
        <end position="1973"/>
    </location>
</feature>
<feature type="compositionally biased region" description="Acidic residues" evidence="1">
    <location>
        <begin position="2174"/>
        <end position="2184"/>
    </location>
</feature>
<feature type="compositionally biased region" description="Polar residues" evidence="1">
    <location>
        <begin position="244"/>
        <end position="256"/>
    </location>
</feature>
<dbReference type="OrthoDB" id="331937at2759"/>
<keyword evidence="3" id="KW-1185">Reference proteome</keyword>
<reference evidence="2 3" key="1">
    <citation type="journal article" date="2017" name="Int. J. Parasitol.">
        <title>The genome of the protozoan parasite Cystoisospora suis and a reverse vaccinology approach to identify vaccine candidates.</title>
        <authorList>
            <person name="Palmieri N."/>
            <person name="Shrestha A."/>
            <person name="Ruttkowski B."/>
            <person name="Beck T."/>
            <person name="Vogl C."/>
            <person name="Tomley F."/>
            <person name="Blake D.P."/>
            <person name="Joachim A."/>
        </authorList>
    </citation>
    <scope>NUCLEOTIDE SEQUENCE [LARGE SCALE GENOMIC DNA]</scope>
    <source>
        <strain evidence="2 3">Wien I</strain>
    </source>
</reference>
<feature type="compositionally biased region" description="Basic and acidic residues" evidence="1">
    <location>
        <begin position="259"/>
        <end position="272"/>
    </location>
</feature>
<sequence>MPQAPRLQDGRSLRVLQRVPLKNPRRPAPFDSLTDRTTARCPESDETATGNADENLPYLQERSKWQTAGQPTHTLASSSCPDQQGKAAVGPRKRHAHGPEMERSSENTMLPFPFCESDKAIRGPVVQSCSRSGSPRRRASRPDESTAQETLRGLSRKVFPDQRSCRLPRAELPPFHSYSGLRVASRQRLGGDAEPDGHSPSCGASVRDGHSLDFAARPGCLGATSAEKSQSAGGGLVGDLGKQACQNSSKEPQSSNRRSRQETSHSRKRTEGSRPTCSRARTAASDWVFGPPDRRVYPDNRTTHDFPYRRTYPTRVLSAWEVGNGNQRSVRHPTRGFADTNSRTGSFAERIPAETSRGSQSLFFGQGGSAGEGEFQAAPSWNSLAGDWSSRSPSRLQHSQSAARDINQSRHPQCFSSEDKDGRLDRCLGVASKPCLGSSEPGEVFGTLQELDNRCAREAPYDTSLPRHQARDSAGVEVKKEAQKRQQRKGPEGLCPDGKHRQKIAGAHSDNGARRRRQQGTEHLRLLEGASVSELTDVFPHSRTNRDVSDKATDDSARRETNVIQQSGQHRGENRDGRRQNSESRGVPPPFHRMTRSECLAFHGQSDQRQEELSNEGIEHRAGEDDAYDERKSRNHRFCIPGSKSTACTEGRHRNDTMTRPPRSAVRVVLRGRTGRKDAQLDLAVDHAVKTVDGWCRNCTKSDKHGGLVAEVQDKGVNTQALPSESDQDYKGANVEASQSCCFPFVPDGVSPSPQGFLFQQTRRRLMTRRLTVEEEHAVACFSGTCEGPPGPCEDEGTTSVECADTHTRHPSKLPYSAASSGEVRCASIPASLKLEGGRCDKSPTYSGRSSGHKERRLHPLDYAGCMKERGYAMRSSLVRGNTRGEEALELGFRHQKSQGKSSSEIYVQAVRDQKVNSVRVPGFGDDVDLAAPRLVKVFRNERACRMGGLAREPASSKQEQSSEAQGDVPAFHDSPLPVLRGAGSYAGSVRGALDRSASEPSERRYSRTEAASGSLAKTFQLDSGNETLQCAQRREDREKARLPSHHSALYRLKKPDAVFCGKASPGFFFAQGSSVRGSARSASSCRVSPLFETDSLRDQGSEIMCCSSMSCTDGRYASPALAYVIPDAAYLCCHCHSQPRGSAACCETAQGYQQCEPGSVVPSDQCPIRARRRSSTDDSTEGDNGVISRESREPLVRAYPGDSCQNRGCGWHDRKSDVMGRTLHFPGCVHNVHKNMSELGDDGDRCSRHLILLPSPESREEYLNSDREACLRVQRRLHASFHGSQGANGYREKKLLQKTPIACEIEDSRHSTSRQRSAQSPPRDRQSLVRATASKFRVGTAQGCKLEEQICCSRHKDFSQAPEVQERDRRGYAVSVRKRLFHGDAHPEKSVRQSESCHFAQKREECEENCGLTTMAAGGGLAAEVPFRKNETVARRVIWRGQEEEGNGHVHGRGQLWRDSEESLSELESKGRPLGRYYSNRRSSRGGEGTEKRAEGNTINRAVDKERSETDSSEDETQKTVNQHYTCDGSDYSHEESCGEEVADQEGVEADHCPCCTDDSFLHHSSFEAVLPSGIAVTREHSSQPPYAETRDHTLHRHMDSVSGLQSEAVDESFKYPANPRVEGRKVPRESRDGHMSYKTEPGDVSVLSRCRQEEGRHQFFSGYRRTESYGQRGQAGTQEEDGVPEQQTRVAGEGCVPPPSGDGENIALETENQGRESSPGSGTSQARNHVSSALRTTSDDDEREERFRDRRAREKLENAIHHVAVGVVRYLKERRGRKEGMQEAKQTQTEARGRAAGKQTNEDRERRGTDLSPEKLGKHGTKKRQMASRRVKETPEEAVNLACRSSPRIRKRVGGGSGKSIRPRRGMTESEEEDVSKVEKRTDGGKRCREPSSKRQNDPDLSREVHKDSDSEENETEQNTAKKDAGRRKRLRTWRGMELNQDRTTDTKKRKREEEGSDEEKNNERGGELKGQHAYSPMTRARSRLSQLKSDSSRTKQDRGTNEKLCSPGGQEVCSVEFGSRGERSRRLGCTDTVDDKLDSPRVGRRDGRTATNSSHSPYSGLQEKGEASRIQRRDLRASSILLSMPSHCTSKAVQRRSPRLAKQRHGQSQQETHEHEENASSPAEEAKAGDVTSRSLREKNRRDRGEAVKLQDKGRKENRGSKTRPRRCEEEVIEDEVDTEDGASREGAGIVGPESYETPGAVNRGDFTSLNPASPGKAEKKPTFLEERGAPRHKGRKTKERAPYPASGRRDRPSRKVSHDSAGSSERGEQKGSSDRNHEGSSDPRPTTKVGGHRSEQAQSNSRVSVLPVAQQRGDLTRCKDASNVEDLPNEDTFAGQRRARGRGRLPKRGVQEVSEESSAVLPSSTTTASTSNSSDSHNEEQRQKSDGPDASSSSSLPAGPAASSSGSPSVRRSTSLFSSRDASPAQGEDETASPPVQVRSLGAESLSSSLFPLSSPRNRVPKGFSVKERSPFPDRKESHPSHSEQINEDPEEAGLEDTSRSEGNTQTETGAAGDQEEIQSKTAGSVSLVPSRRVSYFPEVSSSDQPQPELVSEGTLQSSLSVTKKRSREPPQVATTPHREATSSLTRIGGGGPGTLALQRLRREQLGSIPSPIVNRIRLGLNDRISSFLHPKEKRGKEKNEERPTCMAPVSGSGLQQTSSTLKKSGISLLNEEVEKGENPEEKGEVTRHRSDEEDKENADEAQGAVPARAHVERRTSTTGEGEQEKSRNVGEVVKTSLDSTFGGTEQKSDRGTLFSSPPANTLNLSSSTEDINLVCPQSHSSPPSSSFELSCCPSSCSSSSLGTRGPSASSSSTSSAPATSPSDFLWGVLGREVRPGDLVGGRLVRRGADVRNRVFSGTLLRLINGDLRTTTEREVHLFITNYCTEKGLVPTRSIVNGKKMKKWPVGNDPILRILFGDQCKAFPSTKAEMMEYLRRNKHITYFSIA</sequence>
<feature type="compositionally biased region" description="Basic and acidic residues" evidence="1">
    <location>
        <begin position="2138"/>
        <end position="2173"/>
    </location>
</feature>
<feature type="compositionally biased region" description="Basic and acidic residues" evidence="1">
    <location>
        <begin position="2036"/>
        <end position="2051"/>
    </location>
</feature>
<dbReference type="VEuPathDB" id="ToxoDB:CSUI_002483"/>
<feature type="compositionally biased region" description="Low complexity" evidence="1">
    <location>
        <begin position="2449"/>
        <end position="2460"/>
    </location>
</feature>
<feature type="region of interest" description="Disordered" evidence="1">
    <location>
        <begin position="459"/>
        <end position="518"/>
    </location>
</feature>
<feature type="compositionally biased region" description="Low complexity" evidence="1">
    <location>
        <begin position="2392"/>
        <end position="2413"/>
    </location>
</feature>
<dbReference type="RefSeq" id="XP_067925356.1">
    <property type="nucleotide sequence ID" value="XM_068062683.1"/>
</dbReference>
<feature type="compositionally biased region" description="Basic and acidic residues" evidence="1">
    <location>
        <begin position="292"/>
        <end position="301"/>
    </location>
</feature>
<name>A0A2C6KI19_9APIC</name>
<feature type="compositionally biased region" description="Polar residues" evidence="1">
    <location>
        <begin position="2052"/>
        <end position="2062"/>
    </location>
</feature>
<feature type="region of interest" description="Disordered" evidence="1">
    <location>
        <begin position="1660"/>
        <end position="2597"/>
    </location>
</feature>
<feature type="compositionally biased region" description="Basic and acidic residues" evidence="1">
    <location>
        <begin position="1746"/>
        <end position="1762"/>
    </location>
</feature>
<evidence type="ECO:0000256" key="1">
    <source>
        <dbReference type="SAM" id="MobiDB-lite"/>
    </source>
</evidence>
<feature type="compositionally biased region" description="Basic and acidic residues" evidence="1">
    <location>
        <begin position="2220"/>
        <end position="2233"/>
    </location>
</feature>
<evidence type="ECO:0000313" key="3">
    <source>
        <dbReference type="Proteomes" id="UP000221165"/>
    </source>
</evidence>
<feature type="region of interest" description="Disordered" evidence="1">
    <location>
        <begin position="2634"/>
        <end position="2770"/>
    </location>
</feature>
<feature type="compositionally biased region" description="Basic and acidic residues" evidence="1">
    <location>
        <begin position="2380"/>
        <end position="2391"/>
    </location>
</feature>
<feature type="region of interest" description="Disordered" evidence="1">
    <location>
        <begin position="1167"/>
        <end position="1187"/>
    </location>
</feature>
<dbReference type="Proteomes" id="UP000221165">
    <property type="component" value="Unassembled WGS sequence"/>
</dbReference>
<feature type="compositionally biased region" description="Polar residues" evidence="1">
    <location>
        <begin position="2741"/>
        <end position="2750"/>
    </location>
</feature>
<feature type="compositionally biased region" description="Polar residues" evidence="1">
    <location>
        <begin position="65"/>
        <end position="82"/>
    </location>
</feature>
<feature type="compositionally biased region" description="Basic and acidic residues" evidence="1">
    <location>
        <begin position="1993"/>
        <end position="2004"/>
    </location>
</feature>
<accession>A0A2C6KI19</accession>
<feature type="compositionally biased region" description="Basic and acidic residues" evidence="1">
    <location>
        <begin position="2269"/>
        <end position="2285"/>
    </location>
</feature>
<feature type="compositionally biased region" description="Basic and acidic residues" evidence="1">
    <location>
        <begin position="1772"/>
        <end position="1784"/>
    </location>
</feature>
<comment type="caution">
    <text evidence="2">The sequence shown here is derived from an EMBL/GenBank/DDBJ whole genome shotgun (WGS) entry which is preliminary data.</text>
</comment>
<feature type="compositionally biased region" description="Polar residues" evidence="1">
    <location>
        <begin position="1717"/>
        <end position="1738"/>
    </location>
</feature>
<dbReference type="EMBL" id="MIGC01001042">
    <property type="protein sequence ID" value="PHJ23681.1"/>
    <property type="molecule type" value="Genomic_DNA"/>
</dbReference>
<feature type="region of interest" description="Disordered" evidence="1">
    <location>
        <begin position="990"/>
        <end position="1019"/>
    </location>
</feature>
<feature type="compositionally biased region" description="Basic and acidic residues" evidence="1">
    <location>
        <begin position="1457"/>
        <end position="1472"/>
    </location>
</feature>
<feature type="compositionally biased region" description="Polar residues" evidence="1">
    <location>
        <begin position="1010"/>
        <end position="1019"/>
    </location>
</feature>
<feature type="compositionally biased region" description="Basic and acidic residues" evidence="1">
    <location>
        <begin position="2066"/>
        <end position="2079"/>
    </location>
</feature>
<organism evidence="2 3">
    <name type="scientific">Cystoisospora suis</name>
    <dbReference type="NCBI Taxonomy" id="483139"/>
    <lineage>
        <taxon>Eukaryota</taxon>
        <taxon>Sar</taxon>
        <taxon>Alveolata</taxon>
        <taxon>Apicomplexa</taxon>
        <taxon>Conoidasida</taxon>
        <taxon>Coccidia</taxon>
        <taxon>Eucoccidiorida</taxon>
        <taxon>Eimeriorina</taxon>
        <taxon>Sarcocystidae</taxon>
        <taxon>Cystoisospora</taxon>
    </lineage>
</organism>
<feature type="compositionally biased region" description="Basic and acidic residues" evidence="1">
    <location>
        <begin position="544"/>
        <end position="561"/>
    </location>
</feature>
<feature type="compositionally biased region" description="Acidic residues" evidence="1">
    <location>
        <begin position="2490"/>
        <end position="2499"/>
    </location>
</feature>
<feature type="compositionally biased region" description="Basic and acidic residues" evidence="1">
    <location>
        <begin position="2639"/>
        <end position="2648"/>
    </location>
</feature>
<feature type="compositionally biased region" description="Basic and acidic residues" evidence="1">
    <location>
        <begin position="993"/>
        <end position="1008"/>
    </location>
</feature>
<feature type="compositionally biased region" description="Polar residues" evidence="1">
    <location>
        <begin position="1670"/>
        <end position="1679"/>
    </location>
</feature>
<feature type="region of interest" description="Disordered" evidence="1">
    <location>
        <begin position="388"/>
        <end position="418"/>
    </location>
</feature>
<feature type="compositionally biased region" description="Polar residues" evidence="1">
    <location>
        <begin position="2758"/>
        <end position="2770"/>
    </location>
</feature>
<feature type="compositionally biased region" description="Low complexity" evidence="1">
    <location>
        <begin position="956"/>
        <end position="966"/>
    </location>
</feature>
<feature type="compositionally biased region" description="Basic residues" evidence="1">
    <location>
        <begin position="2341"/>
        <end position="2351"/>
    </location>
</feature>
<feature type="compositionally biased region" description="Low complexity" evidence="1">
    <location>
        <begin position="2361"/>
        <end position="2379"/>
    </location>
</feature>
<feature type="region of interest" description="Disordered" evidence="1">
    <location>
        <begin position="1445"/>
        <end position="1544"/>
    </location>
</feature>
<feature type="region of interest" description="Disordered" evidence="1">
    <location>
        <begin position="1607"/>
        <end position="1645"/>
    </location>
</feature>
<feature type="region of interest" description="Disordered" evidence="1">
    <location>
        <begin position="949"/>
        <end position="969"/>
    </location>
</feature>
<feature type="compositionally biased region" description="Basic and acidic residues" evidence="1">
    <location>
        <begin position="606"/>
        <end position="632"/>
    </location>
</feature>
<feature type="region of interest" description="Disordered" evidence="1">
    <location>
        <begin position="537"/>
        <end position="662"/>
    </location>
</feature>
<feature type="compositionally biased region" description="Basic and acidic residues" evidence="1">
    <location>
        <begin position="2114"/>
        <end position="2131"/>
    </location>
</feature>
<feature type="compositionally biased region" description="Basic residues" evidence="1">
    <location>
        <begin position="2096"/>
        <end position="2108"/>
    </location>
</feature>
<feature type="compositionally biased region" description="Basic and acidic residues" evidence="1">
    <location>
        <begin position="2677"/>
        <end position="2697"/>
    </location>
</feature>
<gene>
    <name evidence="2" type="ORF">CSUI_002483</name>
</gene>
<proteinExistence type="predicted"/>
<feature type="region of interest" description="Disordered" evidence="1">
    <location>
        <begin position="124"/>
        <end position="150"/>
    </location>
</feature>
<feature type="region of interest" description="Disordered" evidence="1">
    <location>
        <begin position="1"/>
        <end position="111"/>
    </location>
</feature>
<feature type="compositionally biased region" description="Polar residues" evidence="1">
    <location>
        <begin position="2657"/>
        <end position="2667"/>
    </location>
</feature>
<protein>
    <submittedName>
        <fullName evidence="2">Serine arginine repetitive matrix protein 2 (Pre-mrna splicing)</fullName>
    </submittedName>
</protein>
<feature type="region of interest" description="Disordered" evidence="1">
    <location>
        <begin position="327"/>
        <end position="346"/>
    </location>
</feature>
<feature type="compositionally biased region" description="Basic and acidic residues" evidence="1">
    <location>
        <begin position="570"/>
        <end position="582"/>
    </location>
</feature>
<feature type="compositionally biased region" description="Polar residues" evidence="1">
    <location>
        <begin position="2414"/>
        <end position="2425"/>
    </location>
</feature>
<feature type="region of interest" description="Disordered" evidence="1">
    <location>
        <begin position="224"/>
        <end position="301"/>
    </location>
</feature>
<feature type="compositionally biased region" description="Basic residues" evidence="1">
    <location>
        <begin position="1820"/>
        <end position="1831"/>
    </location>
</feature>
<feature type="compositionally biased region" description="Polar residues" evidence="1">
    <location>
        <begin position="388"/>
        <end position="402"/>
    </location>
</feature>
<feature type="region of interest" description="Disordered" evidence="1">
    <location>
        <begin position="1305"/>
        <end position="1330"/>
    </location>
</feature>